<dbReference type="Pfam" id="PF07859">
    <property type="entry name" value="Abhydrolase_3"/>
    <property type="match status" value="1"/>
</dbReference>
<dbReference type="GO" id="GO:0016787">
    <property type="term" value="F:hydrolase activity"/>
    <property type="evidence" value="ECO:0007669"/>
    <property type="project" value="UniProtKB-KW"/>
</dbReference>
<dbReference type="InterPro" id="IPR029058">
    <property type="entry name" value="AB_hydrolase_fold"/>
</dbReference>
<evidence type="ECO:0000313" key="3">
    <source>
        <dbReference type="EMBL" id="KAF9336217.1"/>
    </source>
</evidence>
<comment type="caution">
    <text evidence="3">The sequence shown here is derived from an EMBL/GenBank/DDBJ whole genome shotgun (WGS) entry which is preliminary data.</text>
</comment>
<dbReference type="InterPro" id="IPR013094">
    <property type="entry name" value="AB_hydrolase_3"/>
</dbReference>
<organism evidence="3 4">
    <name type="scientific">Podila minutissima</name>
    <dbReference type="NCBI Taxonomy" id="64525"/>
    <lineage>
        <taxon>Eukaryota</taxon>
        <taxon>Fungi</taxon>
        <taxon>Fungi incertae sedis</taxon>
        <taxon>Mucoromycota</taxon>
        <taxon>Mortierellomycotina</taxon>
        <taxon>Mortierellomycetes</taxon>
        <taxon>Mortierellales</taxon>
        <taxon>Mortierellaceae</taxon>
        <taxon>Podila</taxon>
    </lineage>
</organism>
<dbReference type="PANTHER" id="PTHR48081">
    <property type="entry name" value="AB HYDROLASE SUPERFAMILY PROTEIN C4A8.06C"/>
    <property type="match status" value="1"/>
</dbReference>
<keyword evidence="1" id="KW-0378">Hydrolase</keyword>
<dbReference type="InterPro" id="IPR050300">
    <property type="entry name" value="GDXG_lipolytic_enzyme"/>
</dbReference>
<proteinExistence type="predicted"/>
<name>A0A9P5SQV3_9FUNG</name>
<accession>A0A9P5SQV3</accession>
<sequence>MIQFTALYTTGQTPKEIPFGIGCFVAAMSTGYSISVEQTRIMYAVASSQLLKQAEYGTPNSWIQDIEETKWRGRWIPFRDQLHSVKDGKGQPVRMMSPEDVSSEIQKCDLLLLYAHGGGFEFGDMMQCFVYQQKMMAYMQEKGVKISFMGIDYSLSPETPFPGAFNETVAAYLDMITKYGVDPKKIITFGESAGGNLAHVVSIKIRDLYPNQPEFLPGGTISFSPYFPSDASMTASIYDVISPLGCERFMESYLHNDRALLLDPYVNPTYAKTLKGLPPMLIIAGGAEKFLPSIEQFAKKAKVDGTTVWPTSTSQDKSSPLASISKGSDQVLGVVHGRQDPKDPNVQMGLSIAIAGLTSAVDGRTLAQSRAISSKLKAKAAKRSGFATPEAIEQWATKAEAENKNWTAY</sequence>
<evidence type="ECO:0000259" key="2">
    <source>
        <dbReference type="Pfam" id="PF07859"/>
    </source>
</evidence>
<dbReference type="AlphaFoldDB" id="A0A9P5SQV3"/>
<gene>
    <name evidence="3" type="ORF">BG006_009381</name>
</gene>
<evidence type="ECO:0000256" key="1">
    <source>
        <dbReference type="ARBA" id="ARBA00022801"/>
    </source>
</evidence>
<dbReference type="Gene3D" id="3.40.50.1820">
    <property type="entry name" value="alpha/beta hydrolase"/>
    <property type="match status" value="1"/>
</dbReference>
<keyword evidence="4" id="KW-1185">Reference proteome</keyword>
<feature type="domain" description="Alpha/beta hydrolase fold-3" evidence="2">
    <location>
        <begin position="112"/>
        <end position="308"/>
    </location>
</feature>
<dbReference type="SUPFAM" id="SSF53474">
    <property type="entry name" value="alpha/beta-Hydrolases"/>
    <property type="match status" value="1"/>
</dbReference>
<evidence type="ECO:0000313" key="4">
    <source>
        <dbReference type="Proteomes" id="UP000696485"/>
    </source>
</evidence>
<dbReference type="EMBL" id="JAAAUY010000068">
    <property type="protein sequence ID" value="KAF9336217.1"/>
    <property type="molecule type" value="Genomic_DNA"/>
</dbReference>
<reference evidence="3" key="1">
    <citation type="journal article" date="2020" name="Fungal Divers.">
        <title>Resolving the Mortierellaceae phylogeny through synthesis of multi-gene phylogenetics and phylogenomics.</title>
        <authorList>
            <person name="Vandepol N."/>
            <person name="Liber J."/>
            <person name="Desiro A."/>
            <person name="Na H."/>
            <person name="Kennedy M."/>
            <person name="Barry K."/>
            <person name="Grigoriev I.V."/>
            <person name="Miller A.N."/>
            <person name="O'Donnell K."/>
            <person name="Stajich J.E."/>
            <person name="Bonito G."/>
        </authorList>
    </citation>
    <scope>NUCLEOTIDE SEQUENCE</scope>
    <source>
        <strain evidence="3">NVP1</strain>
    </source>
</reference>
<dbReference type="PANTHER" id="PTHR48081:SF8">
    <property type="entry name" value="ALPHA_BETA HYDROLASE FOLD-3 DOMAIN-CONTAINING PROTEIN-RELATED"/>
    <property type="match status" value="1"/>
</dbReference>
<dbReference type="Proteomes" id="UP000696485">
    <property type="component" value="Unassembled WGS sequence"/>
</dbReference>
<protein>
    <recommendedName>
        <fullName evidence="2">Alpha/beta hydrolase fold-3 domain-containing protein</fullName>
    </recommendedName>
</protein>